<feature type="domain" description="RNase H type-1" evidence="1">
    <location>
        <begin position="71"/>
        <end position="129"/>
    </location>
</feature>
<dbReference type="InParanoid" id="A0A061F5M2"/>
<evidence type="ECO:0000313" key="2">
    <source>
        <dbReference type="EMBL" id="EOY09819.1"/>
    </source>
</evidence>
<dbReference type="AlphaFoldDB" id="A0A061F5M2"/>
<dbReference type="HOGENOM" id="CLU_1698671_0_0_1"/>
<dbReference type="Gramene" id="EOY09819">
    <property type="protein sequence ID" value="EOY09819"/>
    <property type="gene ID" value="TCM_025194"/>
</dbReference>
<evidence type="ECO:0000259" key="1">
    <source>
        <dbReference type="Pfam" id="PF13456"/>
    </source>
</evidence>
<dbReference type="InterPro" id="IPR012337">
    <property type="entry name" value="RNaseH-like_sf"/>
</dbReference>
<dbReference type="Proteomes" id="UP000026915">
    <property type="component" value="Chromosome 5"/>
</dbReference>
<dbReference type="Gene3D" id="3.30.420.10">
    <property type="entry name" value="Ribonuclease H-like superfamily/Ribonuclease H"/>
    <property type="match status" value="1"/>
</dbReference>
<accession>A0A061F5M2</accession>
<proteinExistence type="predicted"/>
<dbReference type="PANTHER" id="PTHR33033">
    <property type="entry name" value="POLYNUCLEOTIDYL TRANSFERASE, RIBONUCLEASE H-LIKE SUPERFAMILY PROTEIN-RELATED"/>
    <property type="match status" value="1"/>
</dbReference>
<dbReference type="InterPro" id="IPR002156">
    <property type="entry name" value="RNaseH_domain"/>
</dbReference>
<dbReference type="GO" id="GO:0004523">
    <property type="term" value="F:RNA-DNA hybrid ribonuclease activity"/>
    <property type="evidence" value="ECO:0007669"/>
    <property type="project" value="InterPro"/>
</dbReference>
<evidence type="ECO:0000313" key="3">
    <source>
        <dbReference type="Proteomes" id="UP000026915"/>
    </source>
</evidence>
<dbReference type="InterPro" id="IPR036397">
    <property type="entry name" value="RNaseH_sf"/>
</dbReference>
<gene>
    <name evidence="2" type="ORF">TCM_025194</name>
</gene>
<dbReference type="SUPFAM" id="SSF53098">
    <property type="entry name" value="Ribonuclease H-like"/>
    <property type="match status" value="1"/>
</dbReference>
<keyword evidence="3" id="KW-1185">Reference proteome</keyword>
<name>A0A061F5M2_THECC</name>
<dbReference type="GO" id="GO:0003676">
    <property type="term" value="F:nucleic acid binding"/>
    <property type="evidence" value="ECO:0007669"/>
    <property type="project" value="InterPro"/>
</dbReference>
<dbReference type="Pfam" id="PF13456">
    <property type="entry name" value="RVT_3"/>
    <property type="match status" value="1"/>
</dbReference>
<protein>
    <recommendedName>
        <fullName evidence="1">RNase H type-1 domain-containing protein</fullName>
    </recommendedName>
</protein>
<dbReference type="PANTHER" id="PTHR33033:SF121">
    <property type="entry name" value="POLYNUCLEOTIDYL TRANSFERASE, RIBONUCLEASE H-LIKE SUPERFAMILY PROTEIN"/>
    <property type="match status" value="1"/>
</dbReference>
<dbReference type="EMBL" id="CM001883">
    <property type="protein sequence ID" value="EOY09819.1"/>
    <property type="molecule type" value="Genomic_DNA"/>
</dbReference>
<organism evidence="2 3">
    <name type="scientific">Theobroma cacao</name>
    <name type="common">Cacao</name>
    <name type="synonym">Cocoa</name>
    <dbReference type="NCBI Taxonomy" id="3641"/>
    <lineage>
        <taxon>Eukaryota</taxon>
        <taxon>Viridiplantae</taxon>
        <taxon>Streptophyta</taxon>
        <taxon>Embryophyta</taxon>
        <taxon>Tracheophyta</taxon>
        <taxon>Spermatophyta</taxon>
        <taxon>Magnoliopsida</taxon>
        <taxon>eudicotyledons</taxon>
        <taxon>Gunneridae</taxon>
        <taxon>Pentapetalae</taxon>
        <taxon>rosids</taxon>
        <taxon>malvids</taxon>
        <taxon>Malvales</taxon>
        <taxon>Malvaceae</taxon>
        <taxon>Byttnerioideae</taxon>
        <taxon>Theobroma</taxon>
    </lineage>
</organism>
<dbReference type="CDD" id="cd06222">
    <property type="entry name" value="RNase_H_like"/>
    <property type="match status" value="1"/>
</dbReference>
<dbReference type="InterPro" id="IPR044730">
    <property type="entry name" value="RNase_H-like_dom_plant"/>
</dbReference>
<sequence length="155" mass="17478">MSTWCIMMIPGSAFFHGWRWFPNVGTTPNRWIEPLGCSDDYGVGGILRNEHGDVFILFSKSIGVVYVSSPLIESDNQNVVNWITSPNKVPWRPRQLIVQNLNILGKIKKRDIKHTLRSANNEANTLAKEGVLRTVDFLWSLDVGSVQVMEVINPA</sequence>
<reference evidence="2 3" key="1">
    <citation type="journal article" date="2013" name="Genome Biol.">
        <title>The genome sequence of the most widely cultivated cacao type and its use to identify candidate genes regulating pod color.</title>
        <authorList>
            <person name="Motamayor J.C."/>
            <person name="Mockaitis K."/>
            <person name="Schmutz J."/>
            <person name="Haiminen N."/>
            <person name="Iii D.L."/>
            <person name="Cornejo O."/>
            <person name="Findley S.D."/>
            <person name="Zheng P."/>
            <person name="Utro F."/>
            <person name="Royaert S."/>
            <person name="Saski C."/>
            <person name="Jenkins J."/>
            <person name="Podicheti R."/>
            <person name="Zhao M."/>
            <person name="Scheffler B.E."/>
            <person name="Stack J.C."/>
            <person name="Feltus F.A."/>
            <person name="Mustiga G.M."/>
            <person name="Amores F."/>
            <person name="Phillips W."/>
            <person name="Marelli J.P."/>
            <person name="May G.D."/>
            <person name="Shapiro H."/>
            <person name="Ma J."/>
            <person name="Bustamante C.D."/>
            <person name="Schnell R.J."/>
            <person name="Main D."/>
            <person name="Gilbert D."/>
            <person name="Parida L."/>
            <person name="Kuhn D.N."/>
        </authorList>
    </citation>
    <scope>NUCLEOTIDE SEQUENCE [LARGE SCALE GENOMIC DNA]</scope>
    <source>
        <strain evidence="3">cv. Matina 1-6</strain>
    </source>
</reference>